<evidence type="ECO:0000256" key="6">
    <source>
        <dbReference type="HAMAP-Rule" id="MF_00227"/>
    </source>
</evidence>
<keyword evidence="2 6" id="KW-0540">Nuclease</keyword>
<dbReference type="InterPro" id="IPR020568">
    <property type="entry name" value="Ribosomal_Su5_D2-typ_SF"/>
</dbReference>
<dbReference type="EMBL" id="CP098747">
    <property type="protein sequence ID" value="USG61760.1"/>
    <property type="molecule type" value="Genomic_DNA"/>
</dbReference>
<evidence type="ECO:0000313" key="8">
    <source>
        <dbReference type="EMBL" id="USG61760.1"/>
    </source>
</evidence>
<reference evidence="8" key="1">
    <citation type="submission" date="2022-06" db="EMBL/GenBank/DDBJ databases">
        <title>Sneathiella actinostolidae sp. nov., isolated from a sea anemonein the Western Pacific Ocean.</title>
        <authorList>
            <person name="Wei M.J."/>
        </authorList>
    </citation>
    <scope>NUCLEOTIDE SEQUENCE</scope>
    <source>
        <strain evidence="8">PHK-P5</strain>
    </source>
</reference>
<organism evidence="8 9">
    <name type="scientific">Sneathiella marina</name>
    <dbReference type="NCBI Taxonomy" id="2950108"/>
    <lineage>
        <taxon>Bacteria</taxon>
        <taxon>Pseudomonadati</taxon>
        <taxon>Pseudomonadota</taxon>
        <taxon>Alphaproteobacteria</taxon>
        <taxon>Sneathiellales</taxon>
        <taxon>Sneathiellaceae</taxon>
        <taxon>Sneathiella</taxon>
    </lineage>
</organism>
<evidence type="ECO:0000256" key="5">
    <source>
        <dbReference type="ARBA" id="ARBA00022884"/>
    </source>
</evidence>
<dbReference type="PANTHER" id="PTHR33992:SF1">
    <property type="entry name" value="RIBONUCLEASE P PROTEIN COMPONENT"/>
    <property type="match status" value="1"/>
</dbReference>
<keyword evidence="1 6" id="KW-0819">tRNA processing</keyword>
<dbReference type="InterPro" id="IPR000100">
    <property type="entry name" value="RNase_P"/>
</dbReference>
<evidence type="ECO:0000256" key="3">
    <source>
        <dbReference type="ARBA" id="ARBA00022759"/>
    </source>
</evidence>
<comment type="similarity">
    <text evidence="6">Belongs to the RnpA family.</text>
</comment>
<accession>A0ABY4W3J1</accession>
<dbReference type="HAMAP" id="MF_00227">
    <property type="entry name" value="RNase_P"/>
    <property type="match status" value="1"/>
</dbReference>
<keyword evidence="3 6" id="KW-0255">Endonuclease</keyword>
<name>A0ABY4W3J1_9PROT</name>
<evidence type="ECO:0000256" key="4">
    <source>
        <dbReference type="ARBA" id="ARBA00022801"/>
    </source>
</evidence>
<dbReference type="NCBIfam" id="TIGR00188">
    <property type="entry name" value="rnpA"/>
    <property type="match status" value="1"/>
</dbReference>
<dbReference type="Gene3D" id="3.30.230.10">
    <property type="match status" value="1"/>
</dbReference>
<gene>
    <name evidence="6 8" type="primary">rnpA</name>
    <name evidence="8" type="ORF">NBZ79_02080</name>
</gene>
<dbReference type="InterPro" id="IPR014721">
    <property type="entry name" value="Ribsml_uS5_D2-typ_fold_subgr"/>
</dbReference>
<comment type="function">
    <text evidence="6">RNaseP catalyzes the removal of the 5'-leader sequence from pre-tRNA to produce the mature 5'-terminus. It can also cleave other RNA substrates such as 4.5S RNA. The protein component plays an auxiliary but essential role in vivo by binding to the 5'-leader sequence and broadening the substrate specificity of the ribozyme.</text>
</comment>
<dbReference type="RefSeq" id="WP_251934977.1">
    <property type="nucleotide sequence ID" value="NZ_CP098747.1"/>
</dbReference>
<dbReference type="GO" id="GO:0004526">
    <property type="term" value="F:ribonuclease P activity"/>
    <property type="evidence" value="ECO:0007669"/>
    <property type="project" value="UniProtKB-EC"/>
</dbReference>
<dbReference type="PANTHER" id="PTHR33992">
    <property type="entry name" value="RIBONUCLEASE P PROTEIN COMPONENT"/>
    <property type="match status" value="1"/>
</dbReference>
<protein>
    <recommendedName>
        <fullName evidence="6 7">Ribonuclease P protein component</fullName>
        <shortName evidence="6">RNase P protein</shortName>
        <shortName evidence="6">RNaseP protein</shortName>
        <ecNumber evidence="6 7">3.1.26.5</ecNumber>
    </recommendedName>
    <alternativeName>
        <fullName evidence="6">Protein C5</fullName>
    </alternativeName>
</protein>
<keyword evidence="9" id="KW-1185">Reference proteome</keyword>
<proteinExistence type="inferred from homology"/>
<comment type="subunit">
    <text evidence="6">Consists of a catalytic RNA component (M1 or rnpB) and a protein subunit.</text>
</comment>
<evidence type="ECO:0000256" key="2">
    <source>
        <dbReference type="ARBA" id="ARBA00022722"/>
    </source>
</evidence>
<sequence length="125" mass="14103">MPIGVERLKKRADFLRVASVRRKWAAPGLVLQAACDTAEQNTGRVRVGFTVTKKVGNSVIRNRVKRRLRAVAQDVIPGHAIPGWDYVLIGRQMTINRDFRDLQTDLRTALKKVTSPQNKKIRGQS</sequence>
<keyword evidence="5 6" id="KW-0694">RNA-binding</keyword>
<evidence type="ECO:0000256" key="1">
    <source>
        <dbReference type="ARBA" id="ARBA00022694"/>
    </source>
</evidence>
<evidence type="ECO:0000313" key="9">
    <source>
        <dbReference type="Proteomes" id="UP001056291"/>
    </source>
</evidence>
<dbReference type="EC" id="3.1.26.5" evidence="6 7"/>
<dbReference type="SUPFAM" id="SSF54211">
    <property type="entry name" value="Ribosomal protein S5 domain 2-like"/>
    <property type="match status" value="1"/>
</dbReference>
<evidence type="ECO:0000256" key="7">
    <source>
        <dbReference type="NCBIfam" id="TIGR00188"/>
    </source>
</evidence>
<keyword evidence="4 6" id="KW-0378">Hydrolase</keyword>
<dbReference type="Proteomes" id="UP001056291">
    <property type="component" value="Chromosome"/>
</dbReference>
<dbReference type="Pfam" id="PF00825">
    <property type="entry name" value="Ribonuclease_P"/>
    <property type="match status" value="1"/>
</dbReference>
<comment type="catalytic activity">
    <reaction evidence="6">
        <text>Endonucleolytic cleavage of RNA, removing 5'-extranucleotides from tRNA precursor.</text>
        <dbReference type="EC" id="3.1.26.5"/>
    </reaction>
</comment>